<dbReference type="KEGG" id="sper:EW093_06135"/>
<reference evidence="2 3" key="1">
    <citation type="submission" date="2019-02" db="EMBL/GenBank/DDBJ databases">
        <authorList>
            <person name="Fomenkov A."/>
            <person name="Dubinina G."/>
            <person name="Grabovich M."/>
            <person name="Vincze T."/>
            <person name="Roberts R.J."/>
        </authorList>
    </citation>
    <scope>NUCLEOTIDE SEQUENCE [LARGE SCALE GENOMIC DNA]</scope>
    <source>
        <strain evidence="2 3">P</strain>
    </source>
</reference>
<dbReference type="AlphaFoldDB" id="A0A5C1Q9Z8"/>
<evidence type="ECO:0000256" key="1">
    <source>
        <dbReference type="SAM" id="Phobius"/>
    </source>
</evidence>
<feature type="transmembrane region" description="Helical" evidence="1">
    <location>
        <begin position="12"/>
        <end position="36"/>
    </location>
</feature>
<dbReference type="Proteomes" id="UP000323824">
    <property type="component" value="Chromosome"/>
</dbReference>
<evidence type="ECO:0008006" key="4">
    <source>
        <dbReference type="Google" id="ProtNLM"/>
    </source>
</evidence>
<dbReference type="RefSeq" id="WP_149567545.1">
    <property type="nucleotide sequence ID" value="NZ_CP035807.1"/>
</dbReference>
<evidence type="ECO:0000313" key="2">
    <source>
        <dbReference type="EMBL" id="QEN04297.1"/>
    </source>
</evidence>
<reference evidence="2 3" key="2">
    <citation type="submission" date="2019-09" db="EMBL/GenBank/DDBJ databases">
        <title>Complete Genome Sequence and Methylome Analysis of free living Spirochaetas.</title>
        <authorList>
            <person name="Leshcheva N."/>
            <person name="Mikheeva N."/>
        </authorList>
    </citation>
    <scope>NUCLEOTIDE SEQUENCE [LARGE SCALE GENOMIC DNA]</scope>
    <source>
        <strain evidence="2 3">P</strain>
    </source>
</reference>
<dbReference type="OrthoDB" id="1912846at2"/>
<feature type="transmembrane region" description="Helical" evidence="1">
    <location>
        <begin position="138"/>
        <end position="160"/>
    </location>
</feature>
<dbReference type="EMBL" id="CP035807">
    <property type="protein sequence ID" value="QEN04297.1"/>
    <property type="molecule type" value="Genomic_DNA"/>
</dbReference>
<feature type="transmembrane region" description="Helical" evidence="1">
    <location>
        <begin position="96"/>
        <end position="118"/>
    </location>
</feature>
<proteinExistence type="predicted"/>
<gene>
    <name evidence="2" type="ORF">EW093_06135</name>
</gene>
<keyword evidence="1" id="KW-0812">Transmembrane</keyword>
<protein>
    <recommendedName>
        <fullName evidence="4">M50 family peptidase</fullName>
    </recommendedName>
</protein>
<organism evidence="2 3">
    <name type="scientific">Thiospirochaeta perfilievii</name>
    <dbReference type="NCBI Taxonomy" id="252967"/>
    <lineage>
        <taxon>Bacteria</taxon>
        <taxon>Pseudomonadati</taxon>
        <taxon>Spirochaetota</taxon>
        <taxon>Spirochaetia</taxon>
        <taxon>Spirochaetales</taxon>
        <taxon>Spirochaetaceae</taxon>
        <taxon>Thiospirochaeta</taxon>
    </lineage>
</organism>
<keyword evidence="1" id="KW-0472">Membrane</keyword>
<sequence length="178" mass="20556">MKIKLEENFRKWTALFISIILYFFIHEGAHLIYAILTNTFKQINFVGIGIQVDISRDKISDYQLGIFCFLGPVATIITAYVLVYAKNIFLKIKSNWLRAISFYTTIAFLIIDPLYLGFGYRFVGGGDMNGIKLIFSEFWTSFIFSIILIINTVIIFNSIIKAYSKAYKLANNKRKIIE</sequence>
<keyword evidence="3" id="KW-1185">Reference proteome</keyword>
<name>A0A5C1Q9Z8_9SPIO</name>
<feature type="transmembrane region" description="Helical" evidence="1">
    <location>
        <begin position="62"/>
        <end position="84"/>
    </location>
</feature>
<evidence type="ECO:0000313" key="3">
    <source>
        <dbReference type="Proteomes" id="UP000323824"/>
    </source>
</evidence>
<keyword evidence="1" id="KW-1133">Transmembrane helix</keyword>
<accession>A0A5C1Q9Z8</accession>